<dbReference type="RefSeq" id="WP_162441938.1">
    <property type="nucleotide sequence ID" value="NZ_CP048222.1"/>
</dbReference>
<protein>
    <submittedName>
        <fullName evidence="1">Uncharacterized protein</fullName>
    </submittedName>
</protein>
<accession>A0A6C0GD15</accession>
<dbReference type="AlphaFoldDB" id="A0A6C0GD15"/>
<name>A0A6C0GD15_9BACT</name>
<proteinExistence type="predicted"/>
<evidence type="ECO:0000313" key="2">
    <source>
        <dbReference type="Proteomes" id="UP000480178"/>
    </source>
</evidence>
<sequence length="84" mass="10202">MISYFQFLLLPHREKEQYLQEKAQFLLSHTKNNKEVKLYLVNSFFVEASYNEHFNMNEIVVFKGLDKLQEHTEHIDLIQLTDHF</sequence>
<reference evidence="1 2" key="1">
    <citation type="submission" date="2020-01" db="EMBL/GenBank/DDBJ databases">
        <authorList>
            <person name="Kim M.K."/>
        </authorList>
    </citation>
    <scope>NUCLEOTIDE SEQUENCE [LARGE SCALE GENOMIC DNA]</scope>
    <source>
        <strain evidence="1 2">172606-1</strain>
    </source>
</reference>
<organism evidence="1 2">
    <name type="scientific">Rhodocytophaga rosea</name>
    <dbReference type="NCBI Taxonomy" id="2704465"/>
    <lineage>
        <taxon>Bacteria</taxon>
        <taxon>Pseudomonadati</taxon>
        <taxon>Bacteroidota</taxon>
        <taxon>Cytophagia</taxon>
        <taxon>Cytophagales</taxon>
        <taxon>Rhodocytophagaceae</taxon>
        <taxon>Rhodocytophaga</taxon>
    </lineage>
</organism>
<dbReference type="KEGG" id="rhoz:GXP67_03860"/>
<keyword evidence="2" id="KW-1185">Reference proteome</keyword>
<gene>
    <name evidence="1" type="ORF">GXP67_03860</name>
</gene>
<evidence type="ECO:0000313" key="1">
    <source>
        <dbReference type="EMBL" id="QHT65861.1"/>
    </source>
</evidence>
<dbReference type="Proteomes" id="UP000480178">
    <property type="component" value="Chromosome"/>
</dbReference>
<dbReference type="EMBL" id="CP048222">
    <property type="protein sequence ID" value="QHT65861.1"/>
    <property type="molecule type" value="Genomic_DNA"/>
</dbReference>